<dbReference type="OrthoDB" id="4160836at2759"/>
<feature type="compositionally biased region" description="Basic and acidic residues" evidence="1">
    <location>
        <begin position="293"/>
        <end position="305"/>
    </location>
</feature>
<evidence type="ECO:0000313" key="3">
    <source>
        <dbReference type="Proteomes" id="UP000799438"/>
    </source>
</evidence>
<dbReference type="AlphaFoldDB" id="A0A6A6BNB3"/>
<feature type="compositionally biased region" description="Low complexity" evidence="1">
    <location>
        <begin position="190"/>
        <end position="217"/>
    </location>
</feature>
<feature type="compositionally biased region" description="Low complexity" evidence="1">
    <location>
        <begin position="17"/>
        <end position="31"/>
    </location>
</feature>
<proteinExistence type="predicted"/>
<feature type="compositionally biased region" description="Low complexity" evidence="1">
    <location>
        <begin position="73"/>
        <end position="87"/>
    </location>
</feature>
<gene>
    <name evidence="2" type="ORF">K452DRAFT_356267</name>
</gene>
<feature type="compositionally biased region" description="Acidic residues" evidence="1">
    <location>
        <begin position="600"/>
        <end position="617"/>
    </location>
</feature>
<feature type="compositionally biased region" description="Basic and acidic residues" evidence="1">
    <location>
        <begin position="581"/>
        <end position="595"/>
    </location>
</feature>
<reference evidence="2" key="1">
    <citation type="journal article" date="2020" name="Stud. Mycol.">
        <title>101 Dothideomycetes genomes: a test case for predicting lifestyles and emergence of pathogens.</title>
        <authorList>
            <person name="Haridas S."/>
            <person name="Albert R."/>
            <person name="Binder M."/>
            <person name="Bloem J."/>
            <person name="Labutti K."/>
            <person name="Salamov A."/>
            <person name="Andreopoulos B."/>
            <person name="Baker S."/>
            <person name="Barry K."/>
            <person name="Bills G."/>
            <person name="Bluhm B."/>
            <person name="Cannon C."/>
            <person name="Castanera R."/>
            <person name="Culley D."/>
            <person name="Daum C."/>
            <person name="Ezra D."/>
            <person name="Gonzalez J."/>
            <person name="Henrissat B."/>
            <person name="Kuo A."/>
            <person name="Liang C."/>
            <person name="Lipzen A."/>
            <person name="Lutzoni F."/>
            <person name="Magnuson J."/>
            <person name="Mondo S."/>
            <person name="Nolan M."/>
            <person name="Ohm R."/>
            <person name="Pangilinan J."/>
            <person name="Park H.-J."/>
            <person name="Ramirez L."/>
            <person name="Alfaro M."/>
            <person name="Sun H."/>
            <person name="Tritt A."/>
            <person name="Yoshinaga Y."/>
            <person name="Zwiers L.-H."/>
            <person name="Turgeon B."/>
            <person name="Goodwin S."/>
            <person name="Spatafora J."/>
            <person name="Crous P."/>
            <person name="Grigoriev I."/>
        </authorList>
    </citation>
    <scope>NUCLEOTIDE SEQUENCE</scope>
    <source>
        <strain evidence="2">CBS 121167</strain>
    </source>
</reference>
<feature type="region of interest" description="Disordered" evidence="1">
    <location>
        <begin position="1"/>
        <end position="87"/>
    </location>
</feature>
<name>A0A6A6BNB3_9PEZI</name>
<feature type="compositionally biased region" description="Low complexity" evidence="1">
    <location>
        <begin position="152"/>
        <end position="163"/>
    </location>
</feature>
<evidence type="ECO:0000313" key="2">
    <source>
        <dbReference type="EMBL" id="KAF2144913.1"/>
    </source>
</evidence>
<dbReference type="RefSeq" id="XP_033400625.1">
    <property type="nucleotide sequence ID" value="XM_033546034.1"/>
</dbReference>
<feature type="compositionally biased region" description="Basic and acidic residues" evidence="1">
    <location>
        <begin position="268"/>
        <end position="283"/>
    </location>
</feature>
<dbReference type="GeneID" id="54303540"/>
<dbReference type="Proteomes" id="UP000799438">
    <property type="component" value="Unassembled WGS sequence"/>
</dbReference>
<accession>A0A6A6BNB3</accession>
<keyword evidence="3" id="KW-1185">Reference proteome</keyword>
<feature type="compositionally biased region" description="Basic and acidic residues" evidence="1">
    <location>
        <begin position="315"/>
        <end position="326"/>
    </location>
</feature>
<sequence>MADGQRSPKRRKTSPNTASAAEADTSSTTSTIFQPRNQLRRTPPRRPSYLSPTKATRARFNPDLLERERERGSPAGASGASGAAVPSTSAIATAAAAGARRASRALAPALGEEVAAGGNGDGDGDADAAKSKGAGVGEQETARLLPSRDILQQAAAAAAEEGTQGAGTSGAVGAGAGTGAAGTLQPPPAALQHPSTGAGGAATTAGAAAPASTDSAGLPGYAQLGSPAMQPDLPPKEGLFNSPGKKQQPRRQRQLGQRLSSPFKPRPASREGEKDKGKAKDADVVAGVGVEAGEVRTEGVGEKGGVKTAATATETDPKQKEKEELQQRLRELRDEVGKYEREVERAMTAPGEEDEDCKDLIALINAAAPSSPPPSHPAPPLSTLLTAFLPLAKPVRPPTPPQDKADATDLPSHAPLDLADPLPYLRLFSPFTFASSIRMDTTPLAQTVHTITMRAPHNALRVVFEMTVSVPTSTSTSTTTPCITALALTHLTPWAAPELGPVLAARAAKSDVSGLCAAAHAYFRFADQRARVWARCCRTLAPRWGGIGAGGVGAGVGVDADAAGVGKGAKASTAAAAAVGRKGERGTAADGERRAVGGAGDEDEEVSGIDVDVDADADGNSNANAHSNASAAQAPSSTTPAPAPPLPRHETQPHLGRAHLDFGPPAQPASRAGPLLRIHYTPVFGWAGDVSAEVRAEAAWPPAWEETDQRGMLGRVGEVFEGLVRRGGVVWAVGALVGVVCV</sequence>
<feature type="compositionally biased region" description="Gly residues" evidence="1">
    <location>
        <begin position="164"/>
        <end position="180"/>
    </location>
</feature>
<organism evidence="2 3">
    <name type="scientific">Aplosporella prunicola CBS 121167</name>
    <dbReference type="NCBI Taxonomy" id="1176127"/>
    <lineage>
        <taxon>Eukaryota</taxon>
        <taxon>Fungi</taxon>
        <taxon>Dikarya</taxon>
        <taxon>Ascomycota</taxon>
        <taxon>Pezizomycotina</taxon>
        <taxon>Dothideomycetes</taxon>
        <taxon>Dothideomycetes incertae sedis</taxon>
        <taxon>Botryosphaeriales</taxon>
        <taxon>Aplosporellaceae</taxon>
        <taxon>Aplosporella</taxon>
    </lineage>
</organism>
<evidence type="ECO:0000256" key="1">
    <source>
        <dbReference type="SAM" id="MobiDB-lite"/>
    </source>
</evidence>
<feature type="compositionally biased region" description="Low complexity" evidence="1">
    <location>
        <begin position="618"/>
        <end position="640"/>
    </location>
</feature>
<dbReference type="EMBL" id="ML995478">
    <property type="protein sequence ID" value="KAF2144913.1"/>
    <property type="molecule type" value="Genomic_DNA"/>
</dbReference>
<feature type="region of interest" description="Disordered" evidence="1">
    <location>
        <begin position="113"/>
        <end position="326"/>
    </location>
</feature>
<feature type="region of interest" description="Disordered" evidence="1">
    <location>
        <begin position="574"/>
        <end position="668"/>
    </location>
</feature>
<protein>
    <submittedName>
        <fullName evidence="2">Uncharacterized protein</fullName>
    </submittedName>
</protein>